<dbReference type="Pfam" id="PF00395">
    <property type="entry name" value="SLH"/>
    <property type="match status" value="3"/>
</dbReference>
<dbReference type="KEGG" id="hhg:XM38_000900"/>
<dbReference type="PROSITE" id="PS51272">
    <property type="entry name" value="SLH"/>
    <property type="match status" value="3"/>
</dbReference>
<dbReference type="AlphaFoldDB" id="A0A1Z3HFU2"/>
<dbReference type="InterPro" id="IPR051465">
    <property type="entry name" value="Cell_Envelope_Struct_Comp"/>
</dbReference>
<dbReference type="PANTHER" id="PTHR43308:SF5">
    <property type="entry name" value="S-LAYER PROTEIN _ PEPTIDOGLYCAN ENDO-BETA-N-ACETYLGLUCOSAMINIDASE"/>
    <property type="match status" value="1"/>
</dbReference>
<feature type="domain" description="SLH" evidence="1">
    <location>
        <begin position="160"/>
        <end position="224"/>
    </location>
</feature>
<dbReference type="Proteomes" id="UP000191901">
    <property type="component" value="Chromosome"/>
</dbReference>
<sequence>MLMLSGLSNRAPLGAIGVLVGALVPLGMAAPGWAQSVEFTDVSDDYWARPFIERLADAEIIAGFPNGSFKPNQPVTRAQFAAIVRNAFEQPQIRSATRFSDVSADYWARDAIAEAYRRGFLSGYPNGTFRPEQQIPRVQVLVSLVNGLEFSASGSINEALSLYRDADQIPSYAEDEVAAATESALVVNYPNIDTLRPEQVSTRADVAAFIYQALVAAGRMPALQAGLQASNYIVGYSGAIPTVSGVVRAGTSIELHYPNGDDVDLVVAPGQTVTTTLEVARPLRNQQGQIVIPAGSPVQGRIVPVEIRGASVTAAKFVADSLSVNNRRYSIDAESDAIAATTSVEASTLQGALVTAAAESILASLTGNRNLGSLVEAILTGDSQTTSQSAVIVIDPTQLDLTVESDFTVGN</sequence>
<gene>
    <name evidence="2" type="ORF">XM38_000900</name>
</gene>
<feature type="domain" description="SLH" evidence="1">
    <location>
        <begin position="99"/>
        <end position="158"/>
    </location>
</feature>
<dbReference type="STRING" id="1641165.XM38_20795"/>
<dbReference type="PANTHER" id="PTHR43308">
    <property type="entry name" value="OUTER MEMBRANE PROTEIN ALPHA-RELATED"/>
    <property type="match status" value="1"/>
</dbReference>
<dbReference type="EMBL" id="CP021983">
    <property type="protein sequence ID" value="ASC69164.1"/>
    <property type="molecule type" value="Genomic_DNA"/>
</dbReference>
<reference evidence="2 3" key="1">
    <citation type="journal article" date="2016" name="Biochim. Biophys. Acta">
        <title>Characterization of red-shifted phycobilisomes isolated from the chlorophyll f-containing cyanobacterium Halomicronema hongdechloris.</title>
        <authorList>
            <person name="Li Y."/>
            <person name="Lin Y."/>
            <person name="Garvey C.J."/>
            <person name="Birch D."/>
            <person name="Corkery R.W."/>
            <person name="Loughlin P.C."/>
            <person name="Scheer H."/>
            <person name="Willows R.D."/>
            <person name="Chen M."/>
        </authorList>
    </citation>
    <scope>NUCLEOTIDE SEQUENCE [LARGE SCALE GENOMIC DNA]</scope>
    <source>
        <strain evidence="2 3">C2206</strain>
    </source>
</reference>
<keyword evidence="3" id="KW-1185">Reference proteome</keyword>
<protein>
    <submittedName>
        <fullName evidence="2">Cell surface glycoprotein 2</fullName>
    </submittedName>
</protein>
<evidence type="ECO:0000313" key="3">
    <source>
        <dbReference type="Proteomes" id="UP000191901"/>
    </source>
</evidence>
<dbReference type="InterPro" id="IPR001119">
    <property type="entry name" value="SLH_dom"/>
</dbReference>
<feature type="domain" description="SLH" evidence="1">
    <location>
        <begin position="35"/>
        <end position="98"/>
    </location>
</feature>
<organism evidence="2 3">
    <name type="scientific">Halomicronema hongdechloris C2206</name>
    <dbReference type="NCBI Taxonomy" id="1641165"/>
    <lineage>
        <taxon>Bacteria</taxon>
        <taxon>Bacillati</taxon>
        <taxon>Cyanobacteriota</taxon>
        <taxon>Cyanophyceae</taxon>
        <taxon>Nodosilineales</taxon>
        <taxon>Nodosilineaceae</taxon>
        <taxon>Halomicronema</taxon>
    </lineage>
</organism>
<accession>A0A1Z3HFU2</accession>
<proteinExistence type="predicted"/>
<evidence type="ECO:0000259" key="1">
    <source>
        <dbReference type="PROSITE" id="PS51272"/>
    </source>
</evidence>
<name>A0A1Z3HFU2_9CYAN</name>
<dbReference type="OrthoDB" id="9759810at2"/>
<evidence type="ECO:0000313" key="2">
    <source>
        <dbReference type="EMBL" id="ASC69164.1"/>
    </source>
</evidence>